<protein>
    <recommendedName>
        <fullName evidence="4">Secreted protein</fullName>
    </recommendedName>
</protein>
<dbReference type="AlphaFoldDB" id="A0A0U4Z9F9"/>
<dbReference type="PANTHER" id="PTHR36848:SF2">
    <property type="entry name" value="SECRETED PROTEIN"/>
    <property type="match status" value="1"/>
</dbReference>
<dbReference type="PROSITE" id="PS51257">
    <property type="entry name" value="PROKAR_LIPOPROTEIN"/>
    <property type="match status" value="1"/>
</dbReference>
<evidence type="ECO:0000256" key="1">
    <source>
        <dbReference type="SAM" id="SignalP"/>
    </source>
</evidence>
<dbReference type="PANTHER" id="PTHR36848">
    <property type="entry name" value="DNA-BINDING PROTEIN (PUTATIVE SECRETED PROTEIN)-RELATED"/>
    <property type="match status" value="1"/>
</dbReference>
<sequence length="964" mass="104333">MVRLEILALLHAAGVLGSACLPAPVPSSSPSSYLGTFQNPSAHSRPRFRYWLPDASVNGEIVAANIKDSGEKGAGGVELVAFYNYGGETLDPSPKADWVTNGFGTPAFRDVFRAALEAHKDAGLFMDFALGPNQGQGVPASSEDEGLQWDLVPYSVEVANAAFKGQIPGWGTGELIAVVSAQVLSQTNVSLPVIDSPFLSGQEGYLSLVLDHESLADLTDHVSEDGQLSISLSTSSQGGVGHRLFAYYQKQTLHKNLEFHNNATATIWDNGSYAVDHYSARGAQTVIDFWEKHILADGIKELVMEAGNYDGGAGYINDFRGVLEDCYREYLETLTDWAHNELKLQFSAQVSYNLPMDMGVNIPVVDAPECESLQFAASVDAYRQFSGPALLAGTKVISNEMGATMAAYGYTFPSLLFSVGRAVVGGVNQIVLHGQSYTGDYYETTWPGNTPFSFTTSELYSDKQPSWDHGLSDVLNFFARTQYTQRQGTARVDVAIYNKASATDSTAFPAVYQADDLVDAGWTWAYLTPDNFALPEATVRKGVLGPDGPRFKALVITRDSNMTLAGAQKIQEYATLGLPIIFSGGLPGVYSSSTDGSEPAAIEAALTDLSTSDNVYLVDSGGVADKLTSLGLSPNIKVQTEGQWYTTWREDASTGIDYALVFCDTNSSSGYITVTGAAKNKTPFYLNAWTGAIAPVFTYSVTKSGLTIPVSLQGNQTLVIAFSSRPLGESGTPKVHAVESPDSVINATFDRKHGWVAHVTNQRGSQALGRIRLSNNRHVELPQTQQIAKPFNLTNWKLIAEHWEAPTNFSDASTIAQKHNTTHELQKLISWTEIPSLQNTSGLGYYSTTLQWPLTGDGTADGAYILFSRILHAIQLSINGRRLPALDYTDARADITPYLKHGRNEILAVVPTTMWNYIRSILPDIRDQGHLPGLLEMGLPVPGLSENGLVGDIMVVPYVNVRVG</sequence>
<keyword evidence="1" id="KW-0732">Signal</keyword>
<dbReference type="InterPro" id="IPR008979">
    <property type="entry name" value="Galactose-bd-like_sf"/>
</dbReference>
<gene>
    <name evidence="2" type="ORF">ASPCAL07510</name>
</gene>
<organism evidence="2 3">
    <name type="scientific">Aspergillus calidoustus</name>
    <dbReference type="NCBI Taxonomy" id="454130"/>
    <lineage>
        <taxon>Eukaryota</taxon>
        <taxon>Fungi</taxon>
        <taxon>Dikarya</taxon>
        <taxon>Ascomycota</taxon>
        <taxon>Pezizomycotina</taxon>
        <taxon>Eurotiomycetes</taxon>
        <taxon>Eurotiomycetidae</taxon>
        <taxon>Eurotiales</taxon>
        <taxon>Aspergillaceae</taxon>
        <taxon>Aspergillus</taxon>
        <taxon>Aspergillus subgen. Nidulantes</taxon>
    </lineage>
</organism>
<dbReference type="STRING" id="454130.A0A0U4Z9F9"/>
<keyword evidence="3" id="KW-1185">Reference proteome</keyword>
<feature type="chain" id="PRO_5006854742" description="Secreted protein" evidence="1">
    <location>
        <begin position="18"/>
        <end position="964"/>
    </location>
</feature>
<evidence type="ECO:0000313" key="2">
    <source>
        <dbReference type="EMBL" id="CEL06405.1"/>
    </source>
</evidence>
<reference evidence="3" key="1">
    <citation type="journal article" date="2016" name="Genome Announc.">
        <title>Draft genome sequences of fungus Aspergillus calidoustus.</title>
        <authorList>
            <person name="Horn F."/>
            <person name="Linde J."/>
            <person name="Mattern D.J."/>
            <person name="Walther G."/>
            <person name="Guthke R."/>
            <person name="Scherlach K."/>
            <person name="Martin K."/>
            <person name="Brakhage A.A."/>
            <person name="Petzke L."/>
            <person name="Valiante V."/>
        </authorList>
    </citation>
    <scope>NUCLEOTIDE SEQUENCE [LARGE SCALE GENOMIC DNA]</scope>
    <source>
        <strain evidence="3">SF006504</strain>
    </source>
</reference>
<dbReference type="OMA" id="DGPRFKA"/>
<evidence type="ECO:0008006" key="4">
    <source>
        <dbReference type="Google" id="ProtNLM"/>
    </source>
</evidence>
<dbReference type="Pfam" id="PF17132">
    <property type="entry name" value="Glyco_hydro_106"/>
    <property type="match status" value="1"/>
</dbReference>
<evidence type="ECO:0000313" key="3">
    <source>
        <dbReference type="Proteomes" id="UP000054771"/>
    </source>
</evidence>
<dbReference type="Proteomes" id="UP000054771">
    <property type="component" value="Unassembled WGS sequence"/>
</dbReference>
<dbReference type="OrthoDB" id="2588159at2759"/>
<dbReference type="EMBL" id="CDMC01000005">
    <property type="protein sequence ID" value="CEL06405.1"/>
    <property type="molecule type" value="Genomic_DNA"/>
</dbReference>
<dbReference type="SUPFAM" id="SSF49785">
    <property type="entry name" value="Galactose-binding domain-like"/>
    <property type="match status" value="1"/>
</dbReference>
<proteinExistence type="predicted"/>
<dbReference type="Gene3D" id="2.60.120.260">
    <property type="entry name" value="Galactose-binding domain-like"/>
    <property type="match status" value="1"/>
</dbReference>
<feature type="signal peptide" evidence="1">
    <location>
        <begin position="1"/>
        <end position="17"/>
    </location>
</feature>
<dbReference type="InterPro" id="IPR053161">
    <property type="entry name" value="Ulvan_degrading_GH"/>
</dbReference>
<name>A0A0U4Z9F9_ASPCI</name>
<accession>A0A0U4Z9F9</accession>